<accession>A0A3F3GRC5</accession>
<keyword evidence="1" id="KW-0472">Membrane</keyword>
<proteinExistence type="predicted"/>
<gene>
    <name evidence="2" type="ORF">FPFC_011540</name>
</gene>
<evidence type="ECO:0000313" key="3">
    <source>
        <dbReference type="Proteomes" id="UP000061227"/>
    </source>
</evidence>
<name>A0A3F3GRC5_9LACO</name>
<reference evidence="2 3" key="1">
    <citation type="journal article" date="2015" name="BMC Genomics">
        <title>Comparative genomics of Fructobacillus spp. and Leuconostoc spp. reveals niche-specific evolution of Fructobacillus spp.</title>
        <authorList>
            <person name="Endo A."/>
            <person name="Tanizawa Y."/>
            <person name="Tanaka N."/>
            <person name="Maeno S."/>
            <person name="Kumar H."/>
            <person name="Shiwa Y."/>
            <person name="Okada S."/>
            <person name="Yoshikawa H."/>
            <person name="Dicks L."/>
            <person name="Nakagawa J."/>
            <person name="Arita M."/>
        </authorList>
    </citation>
    <scope>NUCLEOTIDE SEQUENCE [LARGE SCALE GENOMIC DNA]</scope>
    <source>
        <strain evidence="2 3">DSM 15468</strain>
    </source>
</reference>
<dbReference type="STRING" id="220714.SAMN05660469_0227"/>
<feature type="transmembrane region" description="Helical" evidence="1">
    <location>
        <begin position="12"/>
        <end position="30"/>
    </location>
</feature>
<dbReference type="RefSeq" id="WP_059375650.1">
    <property type="nucleotide sequence ID" value="NZ_DF968063.1"/>
</dbReference>
<protein>
    <submittedName>
        <fullName evidence="2">Uncharacterized protein</fullName>
    </submittedName>
</protein>
<keyword evidence="3" id="KW-1185">Reference proteome</keyword>
<keyword evidence="1" id="KW-0812">Transmembrane</keyword>
<dbReference type="AlphaFoldDB" id="A0A3F3GRC5"/>
<organism evidence="2 3">
    <name type="scientific">Fructobacillus pseudoficulneus</name>
    <dbReference type="NCBI Taxonomy" id="220714"/>
    <lineage>
        <taxon>Bacteria</taxon>
        <taxon>Bacillati</taxon>
        <taxon>Bacillota</taxon>
        <taxon>Bacilli</taxon>
        <taxon>Lactobacillales</taxon>
        <taxon>Lactobacillaceae</taxon>
        <taxon>Fructobacillus</taxon>
    </lineage>
</organism>
<sequence>MLNKIANHKGLWITVVVLVIVIAGMATVGYQSSQYPKNPTGTYVLTRQDGSANNVTQHMKFTSNKKVVVTADGTKDSQTGTYKMTSTKKGTFKVTLGSDTMDGSFDSTHKNIILIDPKTNIPVVFNSSKKLKAADQISGSFDYTDPNMTGAGGIKVTFSGNDVGFTVQNTLIGSSNYAIRDNKVYVTGFGVLKIKDQQGLTPDGTTFAKV</sequence>
<evidence type="ECO:0000313" key="2">
    <source>
        <dbReference type="EMBL" id="GAP02274.1"/>
    </source>
</evidence>
<keyword evidence="1" id="KW-1133">Transmembrane helix</keyword>
<dbReference type="Proteomes" id="UP000061227">
    <property type="component" value="Unassembled WGS sequence"/>
</dbReference>
<dbReference type="EMBL" id="DF968063">
    <property type="protein sequence ID" value="GAP02274.1"/>
    <property type="molecule type" value="Genomic_DNA"/>
</dbReference>
<evidence type="ECO:0000256" key="1">
    <source>
        <dbReference type="SAM" id="Phobius"/>
    </source>
</evidence>